<dbReference type="EMBL" id="LT670844">
    <property type="protein sequence ID" value="SHJ56068.1"/>
    <property type="molecule type" value="Genomic_DNA"/>
</dbReference>
<reference evidence="1 2" key="1">
    <citation type="submission" date="2016-11" db="EMBL/GenBank/DDBJ databases">
        <authorList>
            <person name="Jaros S."/>
            <person name="Januszkiewicz K."/>
            <person name="Wedrychowicz H."/>
        </authorList>
    </citation>
    <scope>NUCLEOTIDE SEQUENCE [LARGE SCALE GENOMIC DNA]</scope>
    <source>
        <strain evidence="1 2">GAS499</strain>
    </source>
</reference>
<dbReference type="Proteomes" id="UP000189935">
    <property type="component" value="Chromosome I"/>
</dbReference>
<dbReference type="OrthoDB" id="5197894at2"/>
<evidence type="ECO:0000313" key="1">
    <source>
        <dbReference type="EMBL" id="SHJ56068.1"/>
    </source>
</evidence>
<dbReference type="AlphaFoldDB" id="A0A1M6KAU5"/>
<name>A0A1M6KAU5_9BRAD</name>
<accession>A0A1M6KAU5</accession>
<sequence length="86" mass="8794">MNIRLHIERLVLDGLPVTSAQGPRVKAAIEAELGRLLSEGGISHELAAGAVLPSVSAPSVHAPRGVAPAQLGKQIAQSVFAGVGKR</sequence>
<organism evidence="1 2">
    <name type="scientific">Bradyrhizobium lablabi</name>
    <dbReference type="NCBI Taxonomy" id="722472"/>
    <lineage>
        <taxon>Bacteria</taxon>
        <taxon>Pseudomonadati</taxon>
        <taxon>Pseudomonadota</taxon>
        <taxon>Alphaproteobacteria</taxon>
        <taxon>Hyphomicrobiales</taxon>
        <taxon>Nitrobacteraceae</taxon>
        <taxon>Bradyrhizobium</taxon>
    </lineage>
</organism>
<gene>
    <name evidence="1" type="ORF">SAMN05444159_0920</name>
</gene>
<dbReference type="RefSeq" id="WP_079537110.1">
    <property type="nucleotide sequence ID" value="NZ_LT670844.1"/>
</dbReference>
<proteinExistence type="predicted"/>
<protein>
    <submittedName>
        <fullName evidence="1">Uncharacterized protein</fullName>
    </submittedName>
</protein>
<evidence type="ECO:0000313" key="2">
    <source>
        <dbReference type="Proteomes" id="UP000189935"/>
    </source>
</evidence>